<evidence type="ECO:0000313" key="1">
    <source>
        <dbReference type="EMBL" id="KKO74791.1"/>
    </source>
</evidence>
<gene>
    <name evidence="1" type="ORF">AAJ76_4500017931</name>
</gene>
<dbReference type="AlphaFoldDB" id="A0A0F9WB42"/>
<dbReference type="RefSeq" id="XP_024330533.1">
    <property type="nucleotide sequence ID" value="XM_024475676.1"/>
</dbReference>
<evidence type="ECO:0000313" key="2">
    <source>
        <dbReference type="Proteomes" id="UP000034350"/>
    </source>
</evidence>
<dbReference type="GeneID" id="36320623"/>
<protein>
    <submittedName>
        <fullName evidence="1">Uncharacterized protein</fullName>
    </submittedName>
</protein>
<dbReference type="EMBL" id="JPQZ01000045">
    <property type="protein sequence ID" value="KKO74791.1"/>
    <property type="molecule type" value="Genomic_DNA"/>
</dbReference>
<name>A0A0F9WB42_9MICR</name>
<dbReference type="VEuPathDB" id="MicrosporidiaDB:AAJ76_4500017931"/>
<sequence length="239" mass="27185">MSTNKKIFYGLFGTALVAGGVTSALWVTGTWPFNGGSKLTMKSTKIDQLDLKEAFSVYTASGKSNLHLTIEEFRLSVFVLNLFASLDKNKLLGGLDKCFKEGSSEELTKAQTSSFEKKIDNVVQQGEKIIKELFKETDKVKREDYIKKSDYFYKFKFDKVGEKQTLVVDDSQKKRCGDVALWYSYLKDTFSSRTDKDLLDAAMKEEYEDNQKKKYSFIIIAFAIYSELVDLPLDSSDLN</sequence>
<proteinExistence type="predicted"/>
<organism evidence="1 2">
    <name type="scientific">Vairimorpha ceranae</name>
    <dbReference type="NCBI Taxonomy" id="40302"/>
    <lineage>
        <taxon>Eukaryota</taxon>
        <taxon>Fungi</taxon>
        <taxon>Fungi incertae sedis</taxon>
        <taxon>Microsporidia</taxon>
        <taxon>Nosematidae</taxon>
        <taxon>Vairimorpha</taxon>
    </lineage>
</organism>
<accession>A0A0F9WB42</accession>
<reference evidence="1 2" key="1">
    <citation type="journal article" date="2015" name="Environ. Microbiol.">
        <title>Genome analyses suggest the presence of polyploidy and recent human-driven expansions in eight global populations of the honeybee pathogen Nosema ceranae.</title>
        <authorList>
            <person name="Pelin A."/>
            <person name="Selman M."/>
            <person name="Aris-Brosou S."/>
            <person name="Farinelli L."/>
            <person name="Corradi N."/>
        </authorList>
    </citation>
    <scope>NUCLEOTIDE SEQUENCE [LARGE SCALE GENOMIC DNA]</scope>
    <source>
        <strain evidence="1 2">PA08 1199</strain>
    </source>
</reference>
<dbReference type="VEuPathDB" id="MicrosporidiaDB:G9O61_00g021780"/>
<dbReference type="Proteomes" id="UP000034350">
    <property type="component" value="Unassembled WGS sequence"/>
</dbReference>
<dbReference type="VEuPathDB" id="MicrosporidiaDB:NCER_101785"/>
<keyword evidence="2" id="KW-1185">Reference proteome</keyword>
<comment type="caution">
    <text evidence="1">The sequence shown here is derived from an EMBL/GenBank/DDBJ whole genome shotgun (WGS) entry which is preliminary data.</text>
</comment>